<dbReference type="EMBL" id="BLWD01000001">
    <property type="protein sequence ID" value="GFN01913.1"/>
    <property type="molecule type" value="Genomic_DNA"/>
</dbReference>
<gene>
    <name evidence="1" type="ORF">Smic_04690</name>
</gene>
<sequence length="75" mass="8484">MERVEYGVDGVSCRPSTLDFQWTTTVRSRRGLDWPPGNEGMTSTQVLEHLESLFGLWVPRESEERRLTAAALSTS</sequence>
<dbReference type="Proteomes" id="UP000498740">
    <property type="component" value="Unassembled WGS sequence"/>
</dbReference>
<comment type="caution">
    <text evidence="1">The sequence shown here is derived from an EMBL/GenBank/DDBJ whole genome shotgun (WGS) entry which is preliminary data.</text>
</comment>
<dbReference type="AlphaFoldDB" id="A0A7J0CHC9"/>
<reference evidence="1 2" key="1">
    <citation type="submission" date="2020-05" db="EMBL/GenBank/DDBJ databases">
        <title>Whole genome shotgun sequence of Streptomyces microflavus NBRC 13062.</title>
        <authorList>
            <person name="Komaki H."/>
            <person name="Tamura T."/>
        </authorList>
    </citation>
    <scope>NUCLEOTIDE SEQUENCE [LARGE SCALE GENOMIC DNA]</scope>
    <source>
        <strain evidence="1 2">NBRC 13062</strain>
    </source>
</reference>
<evidence type="ECO:0000313" key="1">
    <source>
        <dbReference type="EMBL" id="GFN01913.1"/>
    </source>
</evidence>
<organism evidence="1 2">
    <name type="scientific">Streptomyces microflavus</name>
    <name type="common">Streptomyces lipmanii</name>
    <dbReference type="NCBI Taxonomy" id="1919"/>
    <lineage>
        <taxon>Bacteria</taxon>
        <taxon>Bacillati</taxon>
        <taxon>Actinomycetota</taxon>
        <taxon>Actinomycetes</taxon>
        <taxon>Kitasatosporales</taxon>
        <taxon>Streptomycetaceae</taxon>
        <taxon>Streptomyces</taxon>
    </lineage>
</organism>
<accession>A0A7J0CHC9</accession>
<protein>
    <submittedName>
        <fullName evidence="1">Uncharacterized protein</fullName>
    </submittedName>
</protein>
<proteinExistence type="predicted"/>
<name>A0A7J0CHC9_STRMI</name>
<evidence type="ECO:0000313" key="2">
    <source>
        <dbReference type="Proteomes" id="UP000498740"/>
    </source>
</evidence>
<dbReference type="RefSeq" id="WP_032755512.1">
    <property type="nucleotide sequence ID" value="NZ_BMUG01000008.1"/>
</dbReference>